<protein>
    <submittedName>
        <fullName evidence="1">Uncharacterized protein</fullName>
    </submittedName>
</protein>
<dbReference type="EMBL" id="MHWB01000002">
    <property type="protein sequence ID" value="OHB02672.1"/>
    <property type="molecule type" value="Genomic_DNA"/>
</dbReference>
<sequence>MKKTLWWLLAMLIVFVIGAKIAGATVVSIVMVTDENQVDLSAIGEDNLTARIINVLETPRRPSPIDETSYIEIDRDGPWSGFFDFSSPPSLLLNYFLVSASLEVQAAHTTNVHPYVNGNYLSRVDSGEREYWDLLSYILVGSNQIRMDALPTGCPADVWICQGGLAFSAKLILGYEKRDTPPPPEEVPESRTVKLVVAGIFAIFVVKYLRWSGCKITFKK</sequence>
<dbReference type="AlphaFoldDB" id="A0A1G2U1E4"/>
<name>A0A1G2U1E4_9BACT</name>
<gene>
    <name evidence="1" type="ORF">A3A96_02370</name>
</gene>
<comment type="caution">
    <text evidence="1">The sequence shown here is derived from an EMBL/GenBank/DDBJ whole genome shotgun (WGS) entry which is preliminary data.</text>
</comment>
<evidence type="ECO:0000313" key="2">
    <source>
        <dbReference type="Proteomes" id="UP000177707"/>
    </source>
</evidence>
<dbReference type="STRING" id="1802758.A3A96_02370"/>
<proteinExistence type="predicted"/>
<evidence type="ECO:0000313" key="1">
    <source>
        <dbReference type="EMBL" id="OHB02672.1"/>
    </source>
</evidence>
<organism evidence="1 2">
    <name type="scientific">Candidatus Zambryskibacteria bacterium RIFCSPLOWO2_01_FULL_39_39</name>
    <dbReference type="NCBI Taxonomy" id="1802758"/>
    <lineage>
        <taxon>Bacteria</taxon>
        <taxon>Candidatus Zambryskiibacteriota</taxon>
    </lineage>
</organism>
<reference evidence="1 2" key="1">
    <citation type="journal article" date="2016" name="Nat. Commun.">
        <title>Thousands of microbial genomes shed light on interconnected biogeochemical processes in an aquifer system.</title>
        <authorList>
            <person name="Anantharaman K."/>
            <person name="Brown C.T."/>
            <person name="Hug L.A."/>
            <person name="Sharon I."/>
            <person name="Castelle C.J."/>
            <person name="Probst A.J."/>
            <person name="Thomas B.C."/>
            <person name="Singh A."/>
            <person name="Wilkins M.J."/>
            <person name="Karaoz U."/>
            <person name="Brodie E.L."/>
            <person name="Williams K.H."/>
            <person name="Hubbard S.S."/>
            <person name="Banfield J.F."/>
        </authorList>
    </citation>
    <scope>NUCLEOTIDE SEQUENCE [LARGE SCALE GENOMIC DNA]</scope>
</reference>
<accession>A0A1G2U1E4</accession>
<dbReference type="Proteomes" id="UP000177707">
    <property type="component" value="Unassembled WGS sequence"/>
</dbReference>